<evidence type="ECO:0000256" key="1">
    <source>
        <dbReference type="SAM" id="MobiDB-lite"/>
    </source>
</evidence>
<gene>
    <name evidence="2" type="ORF">g.45599</name>
</gene>
<feature type="compositionally biased region" description="Basic and acidic residues" evidence="1">
    <location>
        <begin position="72"/>
        <end position="86"/>
    </location>
</feature>
<evidence type="ECO:0000313" key="2">
    <source>
        <dbReference type="EMBL" id="JAS65047.1"/>
    </source>
</evidence>
<reference evidence="2" key="1">
    <citation type="submission" date="2015-11" db="EMBL/GenBank/DDBJ databases">
        <title>De novo transcriptome assembly of four potential Pierce s Disease insect vectors from Arizona vineyards.</title>
        <authorList>
            <person name="Tassone E.E."/>
        </authorList>
    </citation>
    <scope>NUCLEOTIDE SEQUENCE</scope>
</reference>
<proteinExistence type="predicted"/>
<feature type="non-terminal residue" evidence="2">
    <location>
        <position position="112"/>
    </location>
</feature>
<feature type="region of interest" description="Disordered" evidence="1">
    <location>
        <begin position="25"/>
        <end position="86"/>
    </location>
</feature>
<dbReference type="AlphaFoldDB" id="A0A1B6GRJ0"/>
<feature type="compositionally biased region" description="Polar residues" evidence="1">
    <location>
        <begin position="53"/>
        <end position="71"/>
    </location>
</feature>
<organism evidence="2">
    <name type="scientific">Cuerna arida</name>
    <dbReference type="NCBI Taxonomy" id="1464854"/>
    <lineage>
        <taxon>Eukaryota</taxon>
        <taxon>Metazoa</taxon>
        <taxon>Ecdysozoa</taxon>
        <taxon>Arthropoda</taxon>
        <taxon>Hexapoda</taxon>
        <taxon>Insecta</taxon>
        <taxon>Pterygota</taxon>
        <taxon>Neoptera</taxon>
        <taxon>Paraneoptera</taxon>
        <taxon>Hemiptera</taxon>
        <taxon>Auchenorrhyncha</taxon>
        <taxon>Membracoidea</taxon>
        <taxon>Cicadellidae</taxon>
        <taxon>Cicadellinae</taxon>
        <taxon>Proconiini</taxon>
        <taxon>Cuerna</taxon>
    </lineage>
</organism>
<feature type="non-terminal residue" evidence="2">
    <location>
        <position position="1"/>
    </location>
</feature>
<protein>
    <submittedName>
        <fullName evidence="2">Uncharacterized protein</fullName>
    </submittedName>
</protein>
<sequence>QGVVNSNLNVTLLFTNRINQKFMAPRGKTNHKTLLYSHTPPKREFNARHCQGYDTNSNEKPAKESQLQEQFNQEHKPLDISHKDKRDVRKKFGRIYKIESDEKSGNTYPDTV</sequence>
<accession>A0A1B6GRJ0</accession>
<name>A0A1B6GRJ0_9HEMI</name>
<dbReference type="EMBL" id="GECZ01004722">
    <property type="protein sequence ID" value="JAS65047.1"/>
    <property type="molecule type" value="Transcribed_RNA"/>
</dbReference>